<dbReference type="GO" id="GO:0051603">
    <property type="term" value="P:proteolysis involved in protein catabolic process"/>
    <property type="evidence" value="ECO:0007669"/>
    <property type="project" value="TreeGrafter"/>
</dbReference>
<comment type="similarity">
    <text evidence="3">Belongs to the peptidase M20A family.</text>
</comment>
<feature type="binding site" evidence="16">
    <location>
        <position position="197"/>
    </location>
    <ligand>
        <name>Zn(2+)</name>
        <dbReference type="ChEBI" id="CHEBI:29105"/>
        <label>2</label>
    </ligand>
</feature>
<dbReference type="SUPFAM" id="SSF53187">
    <property type="entry name" value="Zn-dependent exopeptidases"/>
    <property type="match status" value="1"/>
</dbReference>
<feature type="binding site" evidence="16">
    <location>
        <position position="197"/>
    </location>
    <ligand>
        <name>Zn(2+)</name>
        <dbReference type="ChEBI" id="CHEBI:29105"/>
        <label>1</label>
    </ligand>
</feature>
<evidence type="ECO:0000256" key="14">
    <source>
        <dbReference type="ARBA" id="ARBA00023180"/>
    </source>
</evidence>
<dbReference type="Gene3D" id="3.30.70.360">
    <property type="match status" value="1"/>
</dbReference>
<evidence type="ECO:0000256" key="17">
    <source>
        <dbReference type="SAM" id="Phobius"/>
    </source>
</evidence>
<keyword evidence="10 16" id="KW-0862">Zinc</keyword>
<evidence type="ECO:0000256" key="6">
    <source>
        <dbReference type="ARBA" id="ARBA00022670"/>
    </source>
</evidence>
<evidence type="ECO:0000256" key="5">
    <source>
        <dbReference type="ARBA" id="ARBA00022645"/>
    </source>
</evidence>
<evidence type="ECO:0000256" key="11">
    <source>
        <dbReference type="ARBA" id="ARBA00022843"/>
    </source>
</evidence>
<evidence type="ECO:0000256" key="4">
    <source>
        <dbReference type="ARBA" id="ARBA00022499"/>
    </source>
</evidence>
<evidence type="ECO:0000313" key="20">
    <source>
        <dbReference type="Proteomes" id="UP000191144"/>
    </source>
</evidence>
<dbReference type="FunFam" id="3.40.630.10:FF:000098">
    <property type="entry name" value="Gly-Xaa carboxypeptidase"/>
    <property type="match status" value="1"/>
</dbReference>
<feature type="transmembrane region" description="Helical" evidence="17">
    <location>
        <begin position="23"/>
        <end position="43"/>
    </location>
</feature>
<evidence type="ECO:0000256" key="13">
    <source>
        <dbReference type="ARBA" id="ARBA00023136"/>
    </source>
</evidence>
<dbReference type="GO" id="GO:0000328">
    <property type="term" value="C:fungal-type vacuole lumen"/>
    <property type="evidence" value="ECO:0007669"/>
    <property type="project" value="TreeGrafter"/>
</dbReference>
<evidence type="ECO:0000259" key="18">
    <source>
        <dbReference type="Pfam" id="PF07687"/>
    </source>
</evidence>
<evidence type="ECO:0000256" key="3">
    <source>
        <dbReference type="ARBA" id="ARBA00006247"/>
    </source>
</evidence>
<evidence type="ECO:0000256" key="12">
    <source>
        <dbReference type="ARBA" id="ARBA00022989"/>
    </source>
</evidence>
<dbReference type="SUPFAM" id="SSF55031">
    <property type="entry name" value="Bacterial exopeptidase dimerisation domain"/>
    <property type="match status" value="1"/>
</dbReference>
<proteinExistence type="inferred from homology"/>
<dbReference type="Proteomes" id="UP000191144">
    <property type="component" value="Chromosome C"/>
</dbReference>
<dbReference type="PANTHER" id="PTHR45962">
    <property type="entry name" value="N-FATTY-ACYL-AMINO ACID SYNTHASE/HYDROLASE PM20D1"/>
    <property type="match status" value="1"/>
</dbReference>
<dbReference type="InterPro" id="IPR047177">
    <property type="entry name" value="Pept_M20A"/>
</dbReference>
<keyword evidence="8 16" id="KW-0479">Metal-binding</keyword>
<dbReference type="PANTHER" id="PTHR45962:SF1">
    <property type="entry name" value="N-FATTY-ACYL-AMINO ACID SYNTHASE_HYDROLASE PM20D1"/>
    <property type="match status" value="1"/>
</dbReference>
<evidence type="ECO:0000256" key="1">
    <source>
        <dbReference type="ARBA" id="ARBA00001947"/>
    </source>
</evidence>
<keyword evidence="7 17" id="KW-0812">Transmembrane</keyword>
<feature type="binding site" evidence="16">
    <location>
        <position position="260"/>
    </location>
    <ligand>
        <name>Zn(2+)</name>
        <dbReference type="ChEBI" id="CHEBI:29105"/>
        <label>2</label>
    </ligand>
</feature>
<feature type="active site" description="Proton acceptor" evidence="15">
    <location>
        <position position="231"/>
    </location>
</feature>
<evidence type="ECO:0000256" key="2">
    <source>
        <dbReference type="ARBA" id="ARBA00004167"/>
    </source>
</evidence>
<keyword evidence="13 17" id="KW-0472">Membrane</keyword>
<comment type="cofactor">
    <cofactor evidence="1">
        <name>Zn(2+)</name>
        <dbReference type="ChEBI" id="CHEBI:29105"/>
    </cofactor>
</comment>
<dbReference type="Pfam" id="PF07687">
    <property type="entry name" value="M20_dimer"/>
    <property type="match status" value="1"/>
</dbReference>
<dbReference type="InterPro" id="IPR011650">
    <property type="entry name" value="Peptidase_M20_dimer"/>
</dbReference>
<evidence type="ECO:0000256" key="16">
    <source>
        <dbReference type="PIRSR" id="PIRSR037217-2"/>
    </source>
</evidence>
<dbReference type="Gene3D" id="3.40.630.10">
    <property type="entry name" value="Zn peptidases"/>
    <property type="match status" value="1"/>
</dbReference>
<gene>
    <name evidence="19" type="ORF">LAME_0C00188G</name>
</gene>
<dbReference type="GO" id="GO:0046872">
    <property type="term" value="F:metal ion binding"/>
    <property type="evidence" value="ECO:0007669"/>
    <property type="project" value="UniProtKB-KW"/>
</dbReference>
<feature type="binding site" evidence="16">
    <location>
        <position position="540"/>
    </location>
    <ligand>
        <name>Zn(2+)</name>
        <dbReference type="ChEBI" id="CHEBI:29105"/>
        <label>1</label>
    </ligand>
</feature>
<keyword evidence="4" id="KW-1017">Isopeptide bond</keyword>
<keyword evidence="6" id="KW-0645">Protease</keyword>
<dbReference type="OrthoDB" id="3064516at2759"/>
<organism evidence="19 20">
    <name type="scientific">Lachancea meyersii CBS 8951</name>
    <dbReference type="NCBI Taxonomy" id="1266667"/>
    <lineage>
        <taxon>Eukaryota</taxon>
        <taxon>Fungi</taxon>
        <taxon>Dikarya</taxon>
        <taxon>Ascomycota</taxon>
        <taxon>Saccharomycotina</taxon>
        <taxon>Saccharomycetes</taxon>
        <taxon>Saccharomycetales</taxon>
        <taxon>Saccharomycetaceae</taxon>
        <taxon>Lachancea</taxon>
    </lineage>
</organism>
<dbReference type="InterPro" id="IPR002933">
    <property type="entry name" value="Peptidase_M20"/>
</dbReference>
<feature type="binding site" evidence="16">
    <location>
        <position position="232"/>
    </location>
    <ligand>
        <name>Zn(2+)</name>
        <dbReference type="ChEBI" id="CHEBI:29105"/>
        <label>1</label>
    </ligand>
</feature>
<dbReference type="EMBL" id="LT598479">
    <property type="protein sequence ID" value="SCU82215.1"/>
    <property type="molecule type" value="Genomic_DNA"/>
</dbReference>
<sequence>MSYDFKSTGVSLRKEPFFKKKRTIISVILALCFGAAVSMSHLAKNNYVRRETNYCGKIDAITPAFGNSVRAIFEDPQFKEQSIKKLSGALQIPTEVYDDNPSPHDDLEYYEEFFKLHDYLSETFPLTYRHLKVEKVNLVNLVYTWEGKNSLLKPMLFTAHQDVVPVERETISKWKFPPFSGHYDKETDTVWGRGALDCKTMLIAELEAVEQLLKDGFVPERTVIIAFGFDEETAGLQGARTLAPFFEERYGKNGIYSIVDEGAMVQEIDENVFIAAPIVQEKGYVDVQFTVSGVGGHSSIPPKHTTIGVASDIVLTLENNPFLFDMGLDSAFYGYLTCVAEHDSKFPSEFRDAVLDAPYDDKQRKKMIEFTSQVPSMRELMRTSQAVDVFHGGIKANALPEMTKFLVNHRIDLKSSVDETFERDAKIAKQIAEKYGYGFFAGDREEIAPTELGYIKIEALKGLNPSPYSPTEGSPVWDIFTGTIQNVYENGVFKHTPENELYITTNTISANSDTKYYWNLTENIYRSLVISSPSNVGVVHSVDEHIPVSAHLTTVAFIYEYIVNVNEKAATDSFP</sequence>
<evidence type="ECO:0000256" key="8">
    <source>
        <dbReference type="ARBA" id="ARBA00022723"/>
    </source>
</evidence>
<evidence type="ECO:0000256" key="10">
    <source>
        <dbReference type="ARBA" id="ARBA00022833"/>
    </source>
</evidence>
<dbReference type="GO" id="GO:0016020">
    <property type="term" value="C:membrane"/>
    <property type="evidence" value="ECO:0007669"/>
    <property type="project" value="UniProtKB-SubCell"/>
</dbReference>
<dbReference type="CDD" id="cd05674">
    <property type="entry name" value="M20_yscS"/>
    <property type="match status" value="1"/>
</dbReference>
<feature type="active site" evidence="15">
    <location>
        <position position="162"/>
    </location>
</feature>
<dbReference type="InterPro" id="IPR036264">
    <property type="entry name" value="Bact_exopeptidase_dim_dom"/>
</dbReference>
<evidence type="ECO:0000256" key="9">
    <source>
        <dbReference type="ARBA" id="ARBA00022801"/>
    </source>
</evidence>
<keyword evidence="20" id="KW-1185">Reference proteome</keyword>
<dbReference type="PIRSF" id="PIRSF037217">
    <property type="entry name" value="Carboxypeptidase_S"/>
    <property type="match status" value="1"/>
</dbReference>
<comment type="subcellular location">
    <subcellularLocation>
        <location evidence="2">Membrane</location>
        <topology evidence="2">Single-pass membrane protein</topology>
    </subcellularLocation>
</comment>
<keyword evidence="11" id="KW-0832">Ubl conjugation</keyword>
<dbReference type="InterPro" id="IPR017141">
    <property type="entry name" value="Pept_M20_carboxypep"/>
</dbReference>
<dbReference type="GO" id="GO:0004181">
    <property type="term" value="F:metallocarboxypeptidase activity"/>
    <property type="evidence" value="ECO:0007669"/>
    <property type="project" value="InterPro"/>
</dbReference>
<keyword evidence="5" id="KW-0121">Carboxypeptidase</keyword>
<reference evidence="20" key="1">
    <citation type="submission" date="2016-03" db="EMBL/GenBank/DDBJ databases">
        <authorList>
            <person name="Devillers Hugo."/>
        </authorList>
    </citation>
    <scope>NUCLEOTIDE SEQUENCE [LARGE SCALE GENOMIC DNA]</scope>
</reference>
<evidence type="ECO:0000256" key="15">
    <source>
        <dbReference type="PIRSR" id="PIRSR037217-1"/>
    </source>
</evidence>
<keyword evidence="9" id="KW-0378">Hydrolase</keyword>
<keyword evidence="14" id="KW-0325">Glycoprotein</keyword>
<evidence type="ECO:0000256" key="7">
    <source>
        <dbReference type="ARBA" id="ARBA00022692"/>
    </source>
</evidence>
<name>A0A1G4IYT9_9SACH</name>
<keyword evidence="12 17" id="KW-1133">Transmembrane helix</keyword>
<accession>A0A1G4IYT9</accession>
<dbReference type="AlphaFoldDB" id="A0A1G4IYT9"/>
<dbReference type="Pfam" id="PF01546">
    <property type="entry name" value="Peptidase_M20"/>
    <property type="match status" value="1"/>
</dbReference>
<feature type="binding site" evidence="16">
    <location>
        <position position="160"/>
    </location>
    <ligand>
        <name>Zn(2+)</name>
        <dbReference type="ChEBI" id="CHEBI:29105"/>
        <label>2</label>
    </ligand>
</feature>
<protein>
    <submittedName>
        <fullName evidence="19">LAME_0C00188g1_1</fullName>
    </submittedName>
</protein>
<evidence type="ECO:0000313" key="19">
    <source>
        <dbReference type="EMBL" id="SCU82215.1"/>
    </source>
</evidence>
<feature type="domain" description="Peptidase M20 dimerisation" evidence="18">
    <location>
        <begin position="280"/>
        <end position="435"/>
    </location>
</feature>